<feature type="transmembrane region" description="Helical" evidence="3">
    <location>
        <begin position="5"/>
        <end position="25"/>
    </location>
</feature>
<reference evidence="5 6" key="1">
    <citation type="submission" date="2017-10" db="EMBL/GenBank/DDBJ databases">
        <title>Resolving the taxonomy of Roseburia spp., Eubacterium rectale and Agathobacter spp. through phylogenomic analysis.</title>
        <authorList>
            <person name="Sheridan P.O."/>
            <person name="Walker A.W."/>
            <person name="Duncan S.H."/>
            <person name="Scott K.P."/>
            <person name="Toole P.W.O."/>
            <person name="Luis P."/>
            <person name="Flint H.J."/>
        </authorList>
    </citation>
    <scope>NUCLEOTIDE SEQUENCE [LARGE SCALE GENOMIC DNA]</scope>
    <source>
        <strain evidence="5 6">JK626</strain>
    </source>
</reference>
<feature type="region of interest" description="Disordered" evidence="2">
    <location>
        <begin position="44"/>
        <end position="76"/>
    </location>
</feature>
<dbReference type="EMBL" id="PDYF01000031">
    <property type="protein sequence ID" value="PHU34199.1"/>
    <property type="molecule type" value="Genomic_DNA"/>
</dbReference>
<dbReference type="CDD" id="cd02696">
    <property type="entry name" value="MurNAc-LAA"/>
    <property type="match status" value="1"/>
</dbReference>
<evidence type="ECO:0000256" key="1">
    <source>
        <dbReference type="ARBA" id="ARBA00022801"/>
    </source>
</evidence>
<dbReference type="GO" id="GO:0008745">
    <property type="term" value="F:N-acetylmuramoyl-L-alanine amidase activity"/>
    <property type="evidence" value="ECO:0007669"/>
    <property type="project" value="InterPro"/>
</dbReference>
<evidence type="ECO:0000313" key="6">
    <source>
        <dbReference type="Proteomes" id="UP000225889"/>
    </source>
</evidence>
<reference evidence="5 6" key="2">
    <citation type="submission" date="2017-10" db="EMBL/GenBank/DDBJ databases">
        <authorList>
            <person name="Banno H."/>
            <person name="Chua N.-H."/>
        </authorList>
    </citation>
    <scope>NUCLEOTIDE SEQUENCE [LARGE SCALE GENOMIC DNA]</scope>
    <source>
        <strain evidence="5 6">JK626</strain>
    </source>
</reference>
<comment type="caution">
    <text evidence="5">The sequence shown here is derived from an EMBL/GenBank/DDBJ whole genome shotgun (WGS) entry which is preliminary data.</text>
</comment>
<dbReference type="InterPro" id="IPR002508">
    <property type="entry name" value="MurNAc-LAA_cat"/>
</dbReference>
<sequence>MKKKVLIFIISILLILVGFFLYPSFKTAGLKETDSQYLAEVETPAAVGEEPATTEDVQSEEPAADETATEEPDAANQGKVIVIDAGHQQKGDLSKEPIGPGASEQKAKVTYGNVGVKTGTPEYQLNLEIALKLQAELEARGYTVIMCRTDNDVNISNSERAAIANEANADAFIRIHCNGYDSSSVHGAMTMCQTPNNPYNGNRYEESRLLSECVLDYLVDETGCKKQNIFEDDSMSGINWSMVPVTIVEVGYLSNPDEEAKLVTDDYQQKIAVGIANGVDAYIAERAETEVQ</sequence>
<keyword evidence="3" id="KW-0812">Transmembrane</keyword>
<evidence type="ECO:0000313" key="5">
    <source>
        <dbReference type="EMBL" id="PHU34199.1"/>
    </source>
</evidence>
<dbReference type="SMART" id="SM00646">
    <property type="entry name" value="Ami_3"/>
    <property type="match status" value="1"/>
</dbReference>
<dbReference type="RefSeq" id="WP_099392504.1">
    <property type="nucleotide sequence ID" value="NZ_PDYF01000031.1"/>
</dbReference>
<dbReference type="PANTHER" id="PTHR30404:SF0">
    <property type="entry name" value="N-ACETYLMURAMOYL-L-ALANINE AMIDASE AMIC"/>
    <property type="match status" value="1"/>
</dbReference>
<dbReference type="AlphaFoldDB" id="A0A2G3DT45"/>
<dbReference type="InterPro" id="IPR050695">
    <property type="entry name" value="N-acetylmuramoyl_amidase_3"/>
</dbReference>
<evidence type="ECO:0000256" key="2">
    <source>
        <dbReference type="SAM" id="MobiDB-lite"/>
    </source>
</evidence>
<evidence type="ECO:0000259" key="4">
    <source>
        <dbReference type="SMART" id="SM00646"/>
    </source>
</evidence>
<proteinExistence type="predicted"/>
<accession>A0A2G3DT45</accession>
<feature type="compositionally biased region" description="Acidic residues" evidence="2">
    <location>
        <begin position="57"/>
        <end position="73"/>
    </location>
</feature>
<dbReference type="Pfam" id="PF01520">
    <property type="entry name" value="Amidase_3"/>
    <property type="match status" value="1"/>
</dbReference>
<name>A0A2G3DT45_9FIRM</name>
<feature type="domain" description="MurNAc-LAA" evidence="4">
    <location>
        <begin position="161"/>
        <end position="280"/>
    </location>
</feature>
<evidence type="ECO:0000256" key="3">
    <source>
        <dbReference type="SAM" id="Phobius"/>
    </source>
</evidence>
<keyword evidence="3" id="KW-1133">Transmembrane helix</keyword>
<gene>
    <name evidence="5" type="ORF">CSX01_11575</name>
</gene>
<dbReference type="GO" id="GO:0009253">
    <property type="term" value="P:peptidoglycan catabolic process"/>
    <property type="evidence" value="ECO:0007669"/>
    <property type="project" value="InterPro"/>
</dbReference>
<dbReference type="PANTHER" id="PTHR30404">
    <property type="entry name" value="N-ACETYLMURAMOYL-L-ALANINE AMIDASE"/>
    <property type="match status" value="1"/>
</dbReference>
<protein>
    <submittedName>
        <fullName evidence="5">N-acetylmuramoyl-L-alanine amidase</fullName>
    </submittedName>
</protein>
<dbReference type="Gene3D" id="3.40.630.40">
    <property type="entry name" value="Zn-dependent exopeptidases"/>
    <property type="match status" value="1"/>
</dbReference>
<keyword evidence="3" id="KW-0472">Membrane</keyword>
<organism evidence="5 6">
    <name type="scientific">Pseudobutyrivibrio ruminis</name>
    <dbReference type="NCBI Taxonomy" id="46206"/>
    <lineage>
        <taxon>Bacteria</taxon>
        <taxon>Bacillati</taxon>
        <taxon>Bacillota</taxon>
        <taxon>Clostridia</taxon>
        <taxon>Lachnospirales</taxon>
        <taxon>Lachnospiraceae</taxon>
        <taxon>Pseudobutyrivibrio</taxon>
    </lineage>
</organism>
<keyword evidence="1" id="KW-0378">Hydrolase</keyword>
<dbReference type="Proteomes" id="UP000225889">
    <property type="component" value="Unassembled WGS sequence"/>
</dbReference>
<dbReference type="GO" id="GO:0030288">
    <property type="term" value="C:outer membrane-bounded periplasmic space"/>
    <property type="evidence" value="ECO:0007669"/>
    <property type="project" value="TreeGrafter"/>
</dbReference>
<dbReference type="SUPFAM" id="SSF53187">
    <property type="entry name" value="Zn-dependent exopeptidases"/>
    <property type="match status" value="1"/>
</dbReference>